<gene>
    <name evidence="1" type="ORF">Rhal01_01920</name>
</gene>
<comment type="caution">
    <text evidence="1">The sequence shown here is derived from an EMBL/GenBank/DDBJ whole genome shotgun (WGS) entry which is preliminary data.</text>
</comment>
<sequence length="185" mass="20663">MSYLRIVLLGLLLAVPVSAGVLEQKVEWSGTMRKVTVGEVFARMQGWSEADQLEGQFVFEERLPEEVRAVKIDRLKVGADEGLTYREFAKKVFKEAGKTVVLKETDQGIEVTYLYGRSFSMHPSKLLKWSKAGTTPQEGLEKLLTEAGISLSQHASLYVSKRTRVLTVRGTEADIAAVARFLGRR</sequence>
<evidence type="ECO:0000313" key="1">
    <source>
        <dbReference type="EMBL" id="GAA5495741.1"/>
    </source>
</evidence>
<protein>
    <submittedName>
        <fullName evidence="1">Uncharacterized protein</fullName>
    </submittedName>
</protein>
<evidence type="ECO:0000313" key="2">
    <source>
        <dbReference type="Proteomes" id="UP001424741"/>
    </source>
</evidence>
<proteinExistence type="predicted"/>
<reference evidence="1 2" key="1">
    <citation type="submission" date="2024-02" db="EMBL/GenBank/DDBJ databases">
        <title>Rubritalea halochordaticola NBRC 107102.</title>
        <authorList>
            <person name="Ichikawa N."/>
            <person name="Katano-Makiyama Y."/>
            <person name="Hidaka K."/>
        </authorList>
    </citation>
    <scope>NUCLEOTIDE SEQUENCE [LARGE SCALE GENOMIC DNA]</scope>
    <source>
        <strain evidence="1 2">NBRC 107102</strain>
    </source>
</reference>
<name>A0ABP9V3T9_9BACT</name>
<dbReference type="EMBL" id="BAABRL010000005">
    <property type="protein sequence ID" value="GAA5495741.1"/>
    <property type="molecule type" value="Genomic_DNA"/>
</dbReference>
<keyword evidence="2" id="KW-1185">Reference proteome</keyword>
<organism evidence="1 2">
    <name type="scientific">Rubritalea halochordaticola</name>
    <dbReference type="NCBI Taxonomy" id="714537"/>
    <lineage>
        <taxon>Bacteria</taxon>
        <taxon>Pseudomonadati</taxon>
        <taxon>Verrucomicrobiota</taxon>
        <taxon>Verrucomicrobiia</taxon>
        <taxon>Verrucomicrobiales</taxon>
        <taxon>Rubritaleaceae</taxon>
        <taxon>Rubritalea</taxon>
    </lineage>
</organism>
<dbReference type="RefSeq" id="WP_346188488.1">
    <property type="nucleotide sequence ID" value="NZ_BAABRL010000005.1"/>
</dbReference>
<dbReference type="Proteomes" id="UP001424741">
    <property type="component" value="Unassembled WGS sequence"/>
</dbReference>
<accession>A0ABP9V3T9</accession>